<sequence length="136" mass="15449">FGGLFFLGIILSIVFIFATTLIIYYKQISEGYEDRGRFDIMQKVGMTKRDIRKSVNSQVITVFFLPLVVAVMHLAFAFPMIRNLLLLFNLNNLTLLMATAGISVVIFAVFYVLVYKITSNAYYNIVSGSKKRGRVE</sequence>
<name>A0A9D1I3N4_9FIRM</name>
<dbReference type="Proteomes" id="UP000824091">
    <property type="component" value="Unassembled WGS sequence"/>
</dbReference>
<evidence type="ECO:0000259" key="7">
    <source>
        <dbReference type="Pfam" id="PF02687"/>
    </source>
</evidence>
<dbReference type="AlphaFoldDB" id="A0A9D1I3N4"/>
<keyword evidence="4 6" id="KW-1133">Transmembrane helix</keyword>
<evidence type="ECO:0000313" key="8">
    <source>
        <dbReference type="EMBL" id="HIU27536.1"/>
    </source>
</evidence>
<dbReference type="InterPro" id="IPR003838">
    <property type="entry name" value="ABC3_permease_C"/>
</dbReference>
<feature type="transmembrane region" description="Helical" evidence="6">
    <location>
        <begin position="93"/>
        <end position="114"/>
    </location>
</feature>
<organism evidence="8 9">
    <name type="scientific">Candidatus Fimisoma avicola</name>
    <dbReference type="NCBI Taxonomy" id="2840826"/>
    <lineage>
        <taxon>Bacteria</taxon>
        <taxon>Bacillati</taxon>
        <taxon>Bacillota</taxon>
        <taxon>Clostridia</taxon>
        <taxon>Eubacteriales</taxon>
        <taxon>Candidatus Fimisoma</taxon>
    </lineage>
</organism>
<dbReference type="PANTHER" id="PTHR46795:SF3">
    <property type="entry name" value="ABC TRANSPORTER PERMEASE"/>
    <property type="match status" value="1"/>
</dbReference>
<evidence type="ECO:0000256" key="4">
    <source>
        <dbReference type="ARBA" id="ARBA00022989"/>
    </source>
</evidence>
<evidence type="ECO:0000256" key="1">
    <source>
        <dbReference type="ARBA" id="ARBA00004651"/>
    </source>
</evidence>
<evidence type="ECO:0000313" key="9">
    <source>
        <dbReference type="Proteomes" id="UP000824091"/>
    </source>
</evidence>
<protein>
    <submittedName>
        <fullName evidence="8">ABC transporter permease</fullName>
    </submittedName>
</protein>
<comment type="caution">
    <text evidence="8">The sequence shown here is derived from an EMBL/GenBank/DDBJ whole genome shotgun (WGS) entry which is preliminary data.</text>
</comment>
<evidence type="ECO:0000256" key="6">
    <source>
        <dbReference type="SAM" id="Phobius"/>
    </source>
</evidence>
<reference evidence="8" key="2">
    <citation type="journal article" date="2021" name="PeerJ">
        <title>Extensive microbial diversity within the chicken gut microbiome revealed by metagenomics and culture.</title>
        <authorList>
            <person name="Gilroy R."/>
            <person name="Ravi A."/>
            <person name="Getino M."/>
            <person name="Pursley I."/>
            <person name="Horton D.L."/>
            <person name="Alikhan N.F."/>
            <person name="Baker D."/>
            <person name="Gharbi K."/>
            <person name="Hall N."/>
            <person name="Watson M."/>
            <person name="Adriaenssens E.M."/>
            <person name="Foster-Nyarko E."/>
            <person name="Jarju S."/>
            <person name="Secka A."/>
            <person name="Antonio M."/>
            <person name="Oren A."/>
            <person name="Chaudhuri R.R."/>
            <person name="La Ragione R."/>
            <person name="Hildebrand F."/>
            <person name="Pallen M.J."/>
        </authorList>
    </citation>
    <scope>NUCLEOTIDE SEQUENCE</scope>
    <source>
        <strain evidence="8">11300</strain>
    </source>
</reference>
<evidence type="ECO:0000256" key="5">
    <source>
        <dbReference type="ARBA" id="ARBA00023136"/>
    </source>
</evidence>
<feature type="non-terminal residue" evidence="8">
    <location>
        <position position="1"/>
    </location>
</feature>
<reference evidence="8" key="1">
    <citation type="submission" date="2020-10" db="EMBL/GenBank/DDBJ databases">
        <authorList>
            <person name="Gilroy R."/>
        </authorList>
    </citation>
    <scope>NUCLEOTIDE SEQUENCE</scope>
    <source>
        <strain evidence="8">11300</strain>
    </source>
</reference>
<keyword evidence="5 6" id="KW-0472">Membrane</keyword>
<gene>
    <name evidence="8" type="ORF">IAD16_04085</name>
</gene>
<evidence type="ECO:0000256" key="3">
    <source>
        <dbReference type="ARBA" id="ARBA00022692"/>
    </source>
</evidence>
<feature type="transmembrane region" description="Helical" evidence="6">
    <location>
        <begin position="6"/>
        <end position="25"/>
    </location>
</feature>
<comment type="subcellular location">
    <subcellularLocation>
        <location evidence="1">Cell membrane</location>
        <topology evidence="1">Multi-pass membrane protein</topology>
    </subcellularLocation>
</comment>
<dbReference type="InterPro" id="IPR052536">
    <property type="entry name" value="ABC-4_Integral_Memb_Prot"/>
</dbReference>
<keyword evidence="2" id="KW-1003">Cell membrane</keyword>
<accession>A0A9D1I3N4</accession>
<dbReference type="PANTHER" id="PTHR46795">
    <property type="entry name" value="ABC TRANSPORTER PERMEASE-RELATED-RELATED"/>
    <property type="match status" value="1"/>
</dbReference>
<dbReference type="EMBL" id="DVMO01000059">
    <property type="protein sequence ID" value="HIU27536.1"/>
    <property type="molecule type" value="Genomic_DNA"/>
</dbReference>
<keyword evidence="3 6" id="KW-0812">Transmembrane</keyword>
<feature type="domain" description="ABC3 transporter permease C-terminal" evidence="7">
    <location>
        <begin position="9"/>
        <end position="118"/>
    </location>
</feature>
<dbReference type="GO" id="GO:0005886">
    <property type="term" value="C:plasma membrane"/>
    <property type="evidence" value="ECO:0007669"/>
    <property type="project" value="UniProtKB-SubCell"/>
</dbReference>
<evidence type="ECO:0000256" key="2">
    <source>
        <dbReference type="ARBA" id="ARBA00022475"/>
    </source>
</evidence>
<feature type="transmembrane region" description="Helical" evidence="6">
    <location>
        <begin position="59"/>
        <end position="81"/>
    </location>
</feature>
<dbReference type="Pfam" id="PF02687">
    <property type="entry name" value="FtsX"/>
    <property type="match status" value="1"/>
</dbReference>
<proteinExistence type="predicted"/>